<gene>
    <name evidence="2" type="ORF">AKJ09_10620</name>
</gene>
<keyword evidence="1" id="KW-0472">Membrane</keyword>
<organism evidence="2 3">
    <name type="scientific">Labilithrix luteola</name>
    <dbReference type="NCBI Taxonomy" id="1391654"/>
    <lineage>
        <taxon>Bacteria</taxon>
        <taxon>Pseudomonadati</taxon>
        <taxon>Myxococcota</taxon>
        <taxon>Polyangia</taxon>
        <taxon>Polyangiales</taxon>
        <taxon>Labilitrichaceae</taxon>
        <taxon>Labilithrix</taxon>
    </lineage>
</organism>
<name>A0A0K1QE63_9BACT</name>
<evidence type="ECO:0000313" key="3">
    <source>
        <dbReference type="Proteomes" id="UP000064967"/>
    </source>
</evidence>
<feature type="transmembrane region" description="Helical" evidence="1">
    <location>
        <begin position="466"/>
        <end position="484"/>
    </location>
</feature>
<protein>
    <submittedName>
        <fullName evidence="2">Integral membrane protein</fullName>
    </submittedName>
</protein>
<feature type="transmembrane region" description="Helical" evidence="1">
    <location>
        <begin position="190"/>
        <end position="210"/>
    </location>
</feature>
<keyword evidence="3" id="KW-1185">Reference proteome</keyword>
<feature type="transmembrane region" description="Helical" evidence="1">
    <location>
        <begin position="240"/>
        <end position="262"/>
    </location>
</feature>
<dbReference type="KEGG" id="llu:AKJ09_10620"/>
<feature type="transmembrane region" description="Helical" evidence="1">
    <location>
        <begin position="439"/>
        <end position="459"/>
    </location>
</feature>
<dbReference type="STRING" id="1391654.AKJ09_10620"/>
<dbReference type="OrthoDB" id="9767863at2"/>
<evidence type="ECO:0000256" key="1">
    <source>
        <dbReference type="SAM" id="Phobius"/>
    </source>
</evidence>
<keyword evidence="1" id="KW-0812">Transmembrane</keyword>
<feature type="transmembrane region" description="Helical" evidence="1">
    <location>
        <begin position="166"/>
        <end position="184"/>
    </location>
</feature>
<dbReference type="RefSeq" id="WP_146654640.1">
    <property type="nucleotide sequence ID" value="NZ_CP012333.1"/>
</dbReference>
<dbReference type="AlphaFoldDB" id="A0A0K1QE63"/>
<accession>A0A0K1QE63</accession>
<feature type="transmembrane region" description="Helical" evidence="1">
    <location>
        <begin position="403"/>
        <end position="427"/>
    </location>
</feature>
<feature type="transmembrane region" description="Helical" evidence="1">
    <location>
        <begin position="40"/>
        <end position="60"/>
    </location>
</feature>
<proteinExistence type="predicted"/>
<feature type="transmembrane region" description="Helical" evidence="1">
    <location>
        <begin position="138"/>
        <end position="159"/>
    </location>
</feature>
<reference evidence="2 3" key="1">
    <citation type="submission" date="2015-08" db="EMBL/GenBank/DDBJ databases">
        <authorList>
            <person name="Babu N.S."/>
            <person name="Beckwith C.J."/>
            <person name="Beseler K.G."/>
            <person name="Brison A."/>
            <person name="Carone J.V."/>
            <person name="Caskin T.P."/>
            <person name="Diamond M."/>
            <person name="Durham M.E."/>
            <person name="Foxe J.M."/>
            <person name="Go M."/>
            <person name="Henderson B.A."/>
            <person name="Jones I.B."/>
            <person name="McGettigan J.A."/>
            <person name="Micheletti S.J."/>
            <person name="Nasrallah M.E."/>
            <person name="Ortiz D."/>
            <person name="Piller C.R."/>
            <person name="Privatt S.R."/>
            <person name="Schneider S.L."/>
            <person name="Sharp S."/>
            <person name="Smith T.C."/>
            <person name="Stanton J.D."/>
            <person name="Ullery H.E."/>
            <person name="Wilson R.J."/>
            <person name="Serrano M.G."/>
            <person name="Buck G."/>
            <person name="Lee V."/>
            <person name="Wang Y."/>
            <person name="Carvalho R."/>
            <person name="Voegtly L."/>
            <person name="Shi R."/>
            <person name="Duckworth R."/>
            <person name="Johnson A."/>
            <person name="Loviza R."/>
            <person name="Walstead R."/>
            <person name="Shah Z."/>
            <person name="Kiflezghi M."/>
            <person name="Wade K."/>
            <person name="Ball S.L."/>
            <person name="Bradley K.W."/>
            <person name="Asai D.J."/>
            <person name="Bowman C.A."/>
            <person name="Russell D.A."/>
            <person name="Pope W.H."/>
            <person name="Jacobs-Sera D."/>
            <person name="Hendrix R.W."/>
            <person name="Hatfull G.F."/>
        </authorList>
    </citation>
    <scope>NUCLEOTIDE SEQUENCE [LARGE SCALE GENOMIC DNA]</scope>
    <source>
        <strain evidence="2 3">DSM 27648</strain>
    </source>
</reference>
<dbReference type="EMBL" id="CP012333">
    <property type="protein sequence ID" value="AKV03957.1"/>
    <property type="molecule type" value="Genomic_DNA"/>
</dbReference>
<evidence type="ECO:0000313" key="2">
    <source>
        <dbReference type="EMBL" id="AKV03957.1"/>
    </source>
</evidence>
<dbReference type="Proteomes" id="UP000064967">
    <property type="component" value="Chromosome"/>
</dbReference>
<keyword evidence="1" id="KW-1133">Transmembrane helix</keyword>
<feature type="transmembrane region" description="Helical" evidence="1">
    <location>
        <begin position="363"/>
        <end position="383"/>
    </location>
</feature>
<sequence>MDTRDSMALKAAVPVASSPESASVPRVAASRWATLVPSPAVRFAAEVLLGALLAFVAFAADSGILTANLRDPTCPLVAGDGLSFAAMHFKGTFDNGWYVHNPFLGAPYGAGLEDFPAPDVFYLVLVKFLVALTHDWVLSYNLTVILGYPLAGAAAVAVVRKYGVRLPAALACGVLFAVLPFHQYRLYGHILFGFSYALVPLAVVPAIEVLRGSPVLFVKRPATSHSRWPVALRIRDRASIVVLVLAACTGLWGFVYFPFFALASYVVAGIAATAQQRSLLPALRAATCAGLTGGMFVLQNLGVIGYLHSNGRTPISARMAMDAEIFGLKLFQLVVPTVDHRLEAFRRFRRSYDLTAPLANENATAYLGLVGAVGLLVLFVVLLRGTSSRRTGEADASSTDLLWPLAILNVGAFLLGTIGGIGSLVAFAGFPDVRSYNRISVFIGFYALFAMAILVDRLLVRVRTTVVRGGVIAVVGVITVLGVYDQTSEGTPDYDAFARAFHTDRSFVRSVEQRLPQGASVFQLPYSVFPEAGMIVHMHDYAHLLPYMHSEKLRYSYGSLRGRLGDQRYHDLADTPIADLPEAIAVAGYEALWVDPSGYEDGAKALSSHLRDVIGEPMAVSPNGVLVWSLVDFTKSLRERLGPEFENRRRTWNERPFLALNDGFYPKHWNATTTWYFGKAKGKAFLVNPTDHVQRVVLDFTYRSASGASSTLQLDGPSLHESVPLEPTNRRVEKTLELPPGTHVVRLRTDAPPAPIDVDWRDRVIVVENPKLTLL</sequence>